<reference evidence="2" key="1">
    <citation type="journal article" date="2019" name="Int. J. Syst. Evol. Microbiol.">
        <title>The Global Catalogue of Microorganisms (GCM) 10K type strain sequencing project: providing services to taxonomists for standard genome sequencing and annotation.</title>
        <authorList>
            <consortium name="The Broad Institute Genomics Platform"/>
            <consortium name="The Broad Institute Genome Sequencing Center for Infectious Disease"/>
            <person name="Wu L."/>
            <person name="Ma J."/>
        </authorList>
    </citation>
    <scope>NUCLEOTIDE SEQUENCE [LARGE SCALE GENOMIC DNA]</scope>
    <source>
        <strain evidence="2">ICMP 257</strain>
    </source>
</reference>
<organism evidence="1 2">
    <name type="scientific">Streptomyces atroolivaceus</name>
    <dbReference type="NCBI Taxonomy" id="66869"/>
    <lineage>
        <taxon>Bacteria</taxon>
        <taxon>Bacillati</taxon>
        <taxon>Actinomycetota</taxon>
        <taxon>Actinomycetes</taxon>
        <taxon>Kitasatosporales</taxon>
        <taxon>Streptomycetaceae</taxon>
        <taxon>Streptomyces</taxon>
    </lineage>
</organism>
<proteinExistence type="predicted"/>
<protein>
    <submittedName>
        <fullName evidence="1">Uncharacterized protein</fullName>
    </submittedName>
</protein>
<comment type="caution">
    <text evidence="1">The sequence shown here is derived from an EMBL/GenBank/DDBJ whole genome shotgun (WGS) entry which is preliminary data.</text>
</comment>
<dbReference type="RefSeq" id="WP_033304897.1">
    <property type="nucleotide sequence ID" value="NZ_JBFAGR010000032.1"/>
</dbReference>
<dbReference type="GeneID" id="31236731"/>
<evidence type="ECO:0000313" key="1">
    <source>
        <dbReference type="EMBL" id="MFC4981177.1"/>
    </source>
</evidence>
<accession>A0ABV9VB50</accession>
<dbReference type="Proteomes" id="UP001595908">
    <property type="component" value="Unassembled WGS sequence"/>
</dbReference>
<keyword evidence="2" id="KW-1185">Reference proteome</keyword>
<evidence type="ECO:0000313" key="2">
    <source>
        <dbReference type="Proteomes" id="UP001595908"/>
    </source>
</evidence>
<gene>
    <name evidence="1" type="ORF">ACFPL4_22925</name>
</gene>
<dbReference type="EMBL" id="JBHSJE010000006">
    <property type="protein sequence ID" value="MFC4981177.1"/>
    <property type="molecule type" value="Genomic_DNA"/>
</dbReference>
<name>A0ABV9VB50_STRAZ</name>
<sequence>MFGLLRQLDAACRTGNDLTEASEEAFRQHPCAEVTLSFPGTGVRIDARLLATSATPRPGSPAPER</sequence>